<comment type="caution">
    <text evidence="1">The sequence shown here is derived from an EMBL/GenBank/DDBJ whole genome shotgun (WGS) entry which is preliminary data.</text>
</comment>
<gene>
    <name evidence="1" type="ORF">FME351_LOCUS5217</name>
    <name evidence="3" type="ORF">GRG538_LOCUS19334</name>
    <name evidence="2" type="ORF">LUA448_LOCUS16970</name>
</gene>
<evidence type="ECO:0000313" key="3">
    <source>
        <dbReference type="EMBL" id="CAF3532350.1"/>
    </source>
</evidence>
<sequence>MINILTHGQKLGIDGFGIHSMSTNGGGLSIKNGDPFSTKGVSTNGDAINGCLGNTVKEIKLMDINQHIETVSIERVLYCVRFSQFK</sequence>
<dbReference type="Proteomes" id="UP000663872">
    <property type="component" value="Unassembled WGS sequence"/>
</dbReference>
<organism evidence="1 4">
    <name type="scientific">Rotaria socialis</name>
    <dbReference type="NCBI Taxonomy" id="392032"/>
    <lineage>
        <taxon>Eukaryota</taxon>
        <taxon>Metazoa</taxon>
        <taxon>Spiralia</taxon>
        <taxon>Gnathifera</taxon>
        <taxon>Rotifera</taxon>
        <taxon>Eurotatoria</taxon>
        <taxon>Bdelloidea</taxon>
        <taxon>Philodinida</taxon>
        <taxon>Philodinidae</taxon>
        <taxon>Rotaria</taxon>
    </lineage>
</organism>
<evidence type="ECO:0000313" key="2">
    <source>
        <dbReference type="EMBL" id="CAF3394341.1"/>
    </source>
</evidence>
<dbReference type="Proteomes" id="UP000663833">
    <property type="component" value="Unassembled WGS sequence"/>
</dbReference>
<dbReference type="Proteomes" id="UP000663869">
    <property type="component" value="Unassembled WGS sequence"/>
</dbReference>
<dbReference type="EMBL" id="CAJNYT010003164">
    <property type="protein sequence ID" value="CAF3532350.1"/>
    <property type="molecule type" value="Genomic_DNA"/>
</dbReference>
<evidence type="ECO:0000313" key="4">
    <source>
        <dbReference type="Proteomes" id="UP000663869"/>
    </source>
</evidence>
<dbReference type="EMBL" id="CAJNYU010000412">
    <property type="protein sequence ID" value="CAF3358788.1"/>
    <property type="molecule type" value="Genomic_DNA"/>
</dbReference>
<dbReference type="EMBL" id="CAJNYD010002136">
    <property type="protein sequence ID" value="CAF3394341.1"/>
    <property type="molecule type" value="Genomic_DNA"/>
</dbReference>
<dbReference type="AlphaFoldDB" id="A0A817WR32"/>
<name>A0A817WR32_9BILA</name>
<accession>A0A817WR32</accession>
<proteinExistence type="predicted"/>
<reference evidence="1" key="1">
    <citation type="submission" date="2021-02" db="EMBL/GenBank/DDBJ databases">
        <authorList>
            <person name="Nowell W R."/>
        </authorList>
    </citation>
    <scope>NUCLEOTIDE SEQUENCE</scope>
</reference>
<protein>
    <submittedName>
        <fullName evidence="1">Uncharacterized protein</fullName>
    </submittedName>
</protein>
<evidence type="ECO:0000313" key="1">
    <source>
        <dbReference type="EMBL" id="CAF3358788.1"/>
    </source>
</evidence>